<feature type="transmembrane region" description="Helical" evidence="1">
    <location>
        <begin position="117"/>
        <end position="146"/>
    </location>
</feature>
<keyword evidence="1" id="KW-1133">Transmembrane helix</keyword>
<keyword evidence="1" id="KW-0472">Membrane</keyword>
<keyword evidence="3" id="KW-1185">Reference proteome</keyword>
<gene>
    <name evidence="2" type="ORF">TCIL3000_0_60410</name>
</gene>
<dbReference type="EMBL" id="CAEQ01001949">
    <property type="protein sequence ID" value="CCD15549.1"/>
    <property type="molecule type" value="Genomic_DNA"/>
</dbReference>
<dbReference type="Proteomes" id="UP000000702">
    <property type="component" value="Unassembled WGS sequence"/>
</dbReference>
<evidence type="ECO:0000313" key="3">
    <source>
        <dbReference type="Proteomes" id="UP000000702"/>
    </source>
</evidence>
<reference evidence="2 3" key="2">
    <citation type="journal article" date="2012" name="Proc. Natl. Acad. Sci. U.S.A.">
        <title>Antigenic diversity is generated by distinct evolutionary mechanisms in African trypanosome species.</title>
        <authorList>
            <person name="Jackson A.P."/>
            <person name="Berry A."/>
            <person name="Aslett M."/>
            <person name="Allison H.C."/>
            <person name="Burton P."/>
            <person name="Vavrova-Anderson J."/>
            <person name="Brown R."/>
            <person name="Browne H."/>
            <person name="Corton N."/>
            <person name="Hauser H."/>
            <person name="Gamble J."/>
            <person name="Gilderthorp R."/>
            <person name="Marcello L."/>
            <person name="McQuillan J."/>
            <person name="Otto T.D."/>
            <person name="Quail M.A."/>
            <person name="Sanders M.J."/>
            <person name="van Tonder A."/>
            <person name="Ginger M.L."/>
            <person name="Field M.C."/>
            <person name="Barry J.D."/>
            <person name="Hertz-Fowler C."/>
            <person name="Berriman M."/>
        </authorList>
    </citation>
    <scope>NUCLEOTIDE SEQUENCE [LARGE SCALE GENOMIC DNA]</scope>
    <source>
        <strain evidence="2 3">IL3000</strain>
    </source>
</reference>
<accession>F9WE43</accession>
<feature type="transmembrane region" description="Helical" evidence="1">
    <location>
        <begin position="26"/>
        <end position="45"/>
    </location>
</feature>
<organism evidence="2 3">
    <name type="scientific">Trypanosoma congolense (strain IL3000)</name>
    <dbReference type="NCBI Taxonomy" id="1068625"/>
    <lineage>
        <taxon>Eukaryota</taxon>
        <taxon>Discoba</taxon>
        <taxon>Euglenozoa</taxon>
        <taxon>Kinetoplastea</taxon>
        <taxon>Metakinetoplastina</taxon>
        <taxon>Trypanosomatida</taxon>
        <taxon>Trypanosomatidae</taxon>
        <taxon>Trypanosoma</taxon>
        <taxon>Nannomonas</taxon>
    </lineage>
</organism>
<name>F9WE43_TRYCI</name>
<proteinExistence type="predicted"/>
<reference evidence="3" key="1">
    <citation type="submission" date="2011-07" db="EMBL/GenBank/DDBJ databases">
        <title>Divergent evolution of antigenic variation in African trypanosomes.</title>
        <authorList>
            <person name="Jackson A.P."/>
            <person name="Berry A."/>
            <person name="Allison H.C."/>
            <person name="Burton P."/>
            <person name="Anderson J."/>
            <person name="Aslett M."/>
            <person name="Brown R."/>
            <person name="Corton N."/>
            <person name="Harris D."/>
            <person name="Hauser H."/>
            <person name="Gamble J."/>
            <person name="Gilderthorp R."/>
            <person name="McQuillan J."/>
            <person name="Quail M.A."/>
            <person name="Sanders M."/>
            <person name="Van Tonder A."/>
            <person name="Ginger M.L."/>
            <person name="Donelson J.E."/>
            <person name="Field M.C."/>
            <person name="Barry J.D."/>
            <person name="Berriman M."/>
            <person name="Hertz-Fowler C."/>
        </authorList>
    </citation>
    <scope>NUCLEOTIDE SEQUENCE [LARGE SCALE GENOMIC DNA]</scope>
    <source>
        <strain evidence="3">IL3000</strain>
    </source>
</reference>
<keyword evidence="1" id="KW-0812">Transmembrane</keyword>
<evidence type="ECO:0000313" key="2">
    <source>
        <dbReference type="EMBL" id="CCD15549.1"/>
    </source>
</evidence>
<feature type="transmembrane region" description="Helical" evidence="1">
    <location>
        <begin position="57"/>
        <end position="74"/>
    </location>
</feature>
<protein>
    <submittedName>
        <fullName evidence="2">Uncharacterized protein</fullName>
    </submittedName>
</protein>
<comment type="caution">
    <text evidence="2">The sequence shown here is derived from an EMBL/GenBank/DDBJ whole genome shotgun (WGS) entry which is preliminary data.</text>
</comment>
<sequence>MLLYIISVRDNNNNNNNSNANNNNKYLFTSPVFFLFAAPSCALPSPFGNWLHHLAFYYYYLFKIFFLAIGPFLTSKVYRRDASIASCVAIVNTREHTCTVVLACIWRPSQSEDVKRVLGVTLTSFLFCFIFLSRRFFFFLLFFTWLPL</sequence>
<dbReference type="AlphaFoldDB" id="F9WE43"/>
<evidence type="ECO:0000256" key="1">
    <source>
        <dbReference type="SAM" id="Phobius"/>
    </source>
</evidence>